<reference evidence="9" key="1">
    <citation type="journal article" date="2006" name="Science">
        <title>Ancient noncoding elements conserved in the human genome.</title>
        <authorList>
            <person name="Venkatesh B."/>
            <person name="Kirkness E.F."/>
            <person name="Loh Y.H."/>
            <person name="Halpern A.L."/>
            <person name="Lee A.P."/>
            <person name="Johnson J."/>
            <person name="Dandona N."/>
            <person name="Viswanathan L.D."/>
            <person name="Tay A."/>
            <person name="Venter J.C."/>
            <person name="Strausberg R.L."/>
            <person name="Brenner S."/>
        </authorList>
    </citation>
    <scope>NUCLEOTIDE SEQUENCE [LARGE SCALE GENOMIC DNA]</scope>
</reference>
<evidence type="ECO:0000256" key="3">
    <source>
        <dbReference type="ARBA" id="ARBA00022722"/>
    </source>
</evidence>
<proteinExistence type="predicted"/>
<dbReference type="Ensembl" id="ENSCMIT00000031448.1">
    <property type="protein sequence ID" value="ENSCMIP00000030976.1"/>
    <property type="gene ID" value="ENSCMIG00000013318.1"/>
</dbReference>
<name>A0A4W3IU64_CALMI</name>
<keyword evidence="9" id="KW-1185">Reference proteome</keyword>
<feature type="region of interest" description="Disordered" evidence="6">
    <location>
        <begin position="68"/>
        <end position="106"/>
    </location>
</feature>
<keyword evidence="5" id="KW-0378">Hydrolase</keyword>
<organism evidence="8 9">
    <name type="scientific">Callorhinchus milii</name>
    <name type="common">Ghost shark</name>
    <dbReference type="NCBI Taxonomy" id="7868"/>
    <lineage>
        <taxon>Eukaryota</taxon>
        <taxon>Metazoa</taxon>
        <taxon>Chordata</taxon>
        <taxon>Craniata</taxon>
        <taxon>Vertebrata</taxon>
        <taxon>Chondrichthyes</taxon>
        <taxon>Holocephali</taxon>
        <taxon>Chimaeriformes</taxon>
        <taxon>Callorhinchidae</taxon>
        <taxon>Callorhinchus</taxon>
    </lineage>
</organism>
<feature type="compositionally biased region" description="Low complexity" evidence="6">
    <location>
        <begin position="86"/>
        <end position="106"/>
    </location>
</feature>
<evidence type="ECO:0000256" key="4">
    <source>
        <dbReference type="ARBA" id="ARBA00022759"/>
    </source>
</evidence>
<dbReference type="Pfam" id="PF18697">
    <property type="entry name" value="MLVIN_C"/>
    <property type="match status" value="1"/>
</dbReference>
<evidence type="ECO:0000256" key="6">
    <source>
        <dbReference type="SAM" id="MobiDB-lite"/>
    </source>
</evidence>
<dbReference type="InterPro" id="IPR040643">
    <property type="entry name" value="MLVIN_C"/>
</dbReference>
<protein>
    <recommendedName>
        <fullName evidence="7">Murine leukemia virus integrase C-terminal domain-containing protein</fullName>
    </recommendedName>
</protein>
<reference evidence="9" key="2">
    <citation type="journal article" date="2007" name="PLoS Biol.">
        <title>Survey sequencing and comparative analysis of the elephant shark (Callorhinchus milii) genome.</title>
        <authorList>
            <person name="Venkatesh B."/>
            <person name="Kirkness E.F."/>
            <person name="Loh Y.H."/>
            <person name="Halpern A.L."/>
            <person name="Lee A.P."/>
            <person name="Johnson J."/>
            <person name="Dandona N."/>
            <person name="Viswanathan L.D."/>
            <person name="Tay A."/>
            <person name="Venter J.C."/>
            <person name="Strausberg R.L."/>
            <person name="Brenner S."/>
        </authorList>
    </citation>
    <scope>NUCLEOTIDE SEQUENCE [LARGE SCALE GENOMIC DNA]</scope>
</reference>
<keyword evidence="1" id="KW-0808">Transferase</keyword>
<keyword evidence="4" id="KW-0255">Endonuclease</keyword>
<evidence type="ECO:0000256" key="5">
    <source>
        <dbReference type="ARBA" id="ARBA00022801"/>
    </source>
</evidence>
<dbReference type="Gene3D" id="2.30.30.850">
    <property type="match status" value="1"/>
</dbReference>
<dbReference type="GO" id="GO:0016787">
    <property type="term" value="F:hydrolase activity"/>
    <property type="evidence" value="ECO:0007669"/>
    <property type="project" value="UniProtKB-KW"/>
</dbReference>
<sequence>MEDAMLTYCIALTKYFVYVKVLKRKGGLSLRWEGPYQILLTTFTAVKVQEKSTWVHASHCKKAPVQDVDMLRLKDKEETDSDSEQSDVSQGSGHSRSSSLSSISSN</sequence>
<evidence type="ECO:0000256" key="1">
    <source>
        <dbReference type="ARBA" id="ARBA00022679"/>
    </source>
</evidence>
<evidence type="ECO:0000313" key="8">
    <source>
        <dbReference type="Ensembl" id="ENSCMIP00000030976.1"/>
    </source>
</evidence>
<dbReference type="GeneTree" id="ENSGT01120000272213"/>
<reference evidence="9" key="3">
    <citation type="journal article" date="2014" name="Nature">
        <title>Elephant shark genome provides unique insights into gnathostome evolution.</title>
        <authorList>
            <consortium name="International Elephant Shark Genome Sequencing Consortium"/>
            <person name="Venkatesh B."/>
            <person name="Lee A.P."/>
            <person name="Ravi V."/>
            <person name="Maurya A.K."/>
            <person name="Lian M.M."/>
            <person name="Swann J.B."/>
            <person name="Ohta Y."/>
            <person name="Flajnik M.F."/>
            <person name="Sutoh Y."/>
            <person name="Kasahara M."/>
            <person name="Hoon S."/>
            <person name="Gangu V."/>
            <person name="Roy S.W."/>
            <person name="Irimia M."/>
            <person name="Korzh V."/>
            <person name="Kondrychyn I."/>
            <person name="Lim Z.W."/>
            <person name="Tay B.H."/>
            <person name="Tohari S."/>
            <person name="Kong K.W."/>
            <person name="Ho S."/>
            <person name="Lorente-Galdos B."/>
            <person name="Quilez J."/>
            <person name="Marques-Bonet T."/>
            <person name="Raney B.J."/>
            <person name="Ingham P.W."/>
            <person name="Tay A."/>
            <person name="Hillier L.W."/>
            <person name="Minx P."/>
            <person name="Boehm T."/>
            <person name="Wilson R.K."/>
            <person name="Brenner S."/>
            <person name="Warren W.C."/>
        </authorList>
    </citation>
    <scope>NUCLEOTIDE SEQUENCE [LARGE SCALE GENOMIC DNA]</scope>
</reference>
<dbReference type="InParanoid" id="A0A4W3IU64"/>
<dbReference type="GO" id="GO:0016779">
    <property type="term" value="F:nucleotidyltransferase activity"/>
    <property type="evidence" value="ECO:0007669"/>
    <property type="project" value="UniProtKB-KW"/>
</dbReference>
<evidence type="ECO:0000259" key="7">
    <source>
        <dbReference type="Pfam" id="PF18697"/>
    </source>
</evidence>
<feature type="domain" description="Murine leukemia virus integrase C-terminal" evidence="7">
    <location>
        <begin position="17"/>
        <end position="63"/>
    </location>
</feature>
<evidence type="ECO:0000256" key="2">
    <source>
        <dbReference type="ARBA" id="ARBA00022695"/>
    </source>
</evidence>
<evidence type="ECO:0000313" key="9">
    <source>
        <dbReference type="Proteomes" id="UP000314986"/>
    </source>
</evidence>
<dbReference type="AlphaFoldDB" id="A0A4W3IU64"/>
<keyword evidence="3" id="KW-0540">Nuclease</keyword>
<reference evidence="8" key="5">
    <citation type="submission" date="2025-09" db="UniProtKB">
        <authorList>
            <consortium name="Ensembl"/>
        </authorList>
    </citation>
    <scope>IDENTIFICATION</scope>
</reference>
<dbReference type="Proteomes" id="UP000314986">
    <property type="component" value="Unassembled WGS sequence"/>
</dbReference>
<accession>A0A4W3IU64</accession>
<reference evidence="8" key="4">
    <citation type="submission" date="2025-08" db="UniProtKB">
        <authorList>
            <consortium name="Ensembl"/>
        </authorList>
    </citation>
    <scope>IDENTIFICATION</scope>
</reference>
<dbReference type="GO" id="GO:0004519">
    <property type="term" value="F:endonuclease activity"/>
    <property type="evidence" value="ECO:0007669"/>
    <property type="project" value="UniProtKB-KW"/>
</dbReference>
<keyword evidence="2" id="KW-0548">Nucleotidyltransferase</keyword>